<organism evidence="4 5">
    <name type="scientific">Chitinophaga silvisoli</name>
    <dbReference type="NCBI Taxonomy" id="2291814"/>
    <lineage>
        <taxon>Bacteria</taxon>
        <taxon>Pseudomonadati</taxon>
        <taxon>Bacteroidota</taxon>
        <taxon>Chitinophagia</taxon>
        <taxon>Chitinophagales</taxon>
        <taxon>Chitinophagaceae</taxon>
        <taxon>Chitinophaga</taxon>
    </lineage>
</organism>
<dbReference type="InterPro" id="IPR021255">
    <property type="entry name" value="DUF2807"/>
</dbReference>
<evidence type="ECO:0000256" key="1">
    <source>
        <dbReference type="SAM" id="MobiDB-lite"/>
    </source>
</evidence>
<dbReference type="Pfam" id="PF10988">
    <property type="entry name" value="DUF2807"/>
    <property type="match status" value="1"/>
</dbReference>
<dbReference type="Proteomes" id="UP000261174">
    <property type="component" value="Unassembled WGS sequence"/>
</dbReference>
<name>A0A3E1NXN4_9BACT</name>
<feature type="transmembrane region" description="Helical" evidence="2">
    <location>
        <begin position="24"/>
        <end position="44"/>
    </location>
</feature>
<protein>
    <submittedName>
        <fullName evidence="4">DUF2807 domain-containing protein</fullName>
    </submittedName>
</protein>
<evidence type="ECO:0000259" key="3">
    <source>
        <dbReference type="Pfam" id="PF10988"/>
    </source>
</evidence>
<evidence type="ECO:0000313" key="4">
    <source>
        <dbReference type="EMBL" id="RFM32697.1"/>
    </source>
</evidence>
<gene>
    <name evidence="4" type="ORF">DXN04_23810</name>
</gene>
<keyword evidence="5" id="KW-1185">Reference proteome</keyword>
<evidence type="ECO:0000256" key="2">
    <source>
        <dbReference type="SAM" id="Phobius"/>
    </source>
</evidence>
<accession>A0A3E1NXN4</accession>
<evidence type="ECO:0000313" key="5">
    <source>
        <dbReference type="Proteomes" id="UP000261174"/>
    </source>
</evidence>
<keyword evidence="2" id="KW-0472">Membrane</keyword>
<dbReference type="PANTHER" id="PTHR39200:SF1">
    <property type="entry name" value="AUTO-TRANSPORTER ADHESIN HEAD GIN DOMAIN-CONTAINING PROTEIN-RELATED"/>
    <property type="match status" value="1"/>
</dbReference>
<comment type="caution">
    <text evidence="4">The sequence shown here is derived from an EMBL/GenBank/DDBJ whole genome shotgun (WGS) entry which is preliminary data.</text>
</comment>
<reference evidence="4 5" key="1">
    <citation type="submission" date="2018-08" db="EMBL/GenBank/DDBJ databases">
        <title>Chitinophaga sp. K20C18050901, a novel bacterium isolated from forest soil.</title>
        <authorList>
            <person name="Wang C."/>
        </authorList>
    </citation>
    <scope>NUCLEOTIDE SEQUENCE [LARGE SCALE GENOMIC DNA]</scope>
    <source>
        <strain evidence="4 5">K20C18050901</strain>
    </source>
</reference>
<feature type="region of interest" description="Disordered" evidence="1">
    <location>
        <begin position="243"/>
        <end position="262"/>
    </location>
</feature>
<proteinExistence type="predicted"/>
<dbReference type="EMBL" id="QTJV01000009">
    <property type="protein sequence ID" value="RFM32697.1"/>
    <property type="molecule type" value="Genomic_DNA"/>
</dbReference>
<keyword evidence="2" id="KW-1133">Transmembrane helix</keyword>
<dbReference type="Gene3D" id="2.160.20.120">
    <property type="match status" value="1"/>
</dbReference>
<dbReference type="PANTHER" id="PTHR39200">
    <property type="entry name" value="HYPOTHETICAL EXPORTED PROTEIN"/>
    <property type="match status" value="1"/>
</dbReference>
<feature type="domain" description="Putative auto-transporter adhesin head GIN" evidence="3">
    <location>
        <begin position="65"/>
        <end position="246"/>
    </location>
</feature>
<keyword evidence="2" id="KW-0812">Transmembrane</keyword>
<sequence>MVYTVTFHSVQTNSIPYKLLNNTIMKTTAIAFLMLMFASVTAFAQREHVKGSGTIKKETRSAASFKSIAASGSFNIYITPGSGGTIEIEADDNILPYIVSEVENGELQLHWKKGYDVKPSQKITVNVSMAEVKSLAASGSGGFYSKGTLKGDKVELAISGSVIIDMDLKAEKLEVGVSGSTKINLRGTVTKVEYGISGSASVDALALNSETVDVGVSGSGDLAVNAEKKLDISVSGGAKVRYKGNPSINQSSSGSSKVTKID</sequence>
<dbReference type="AlphaFoldDB" id="A0A3E1NXN4"/>